<dbReference type="SUPFAM" id="SSF52540">
    <property type="entry name" value="P-loop containing nucleoside triphosphate hydrolases"/>
    <property type="match status" value="1"/>
</dbReference>
<gene>
    <name evidence="1" type="ORF">RM520_10375</name>
</gene>
<keyword evidence="2" id="KW-1185">Reference proteome</keyword>
<name>A0ABU3BIP9_9FLAO</name>
<evidence type="ECO:0008006" key="3">
    <source>
        <dbReference type="Google" id="ProtNLM"/>
    </source>
</evidence>
<protein>
    <recommendedName>
        <fullName evidence="3">KAP NTPase domain-containing protein</fullName>
    </recommendedName>
</protein>
<accession>A0ABU3BIP9</accession>
<reference evidence="1 2" key="1">
    <citation type="submission" date="2023-09" db="EMBL/GenBank/DDBJ databases">
        <authorList>
            <person name="Rey-Velasco X."/>
        </authorList>
    </citation>
    <scope>NUCLEOTIDE SEQUENCE [LARGE SCALE GENOMIC DNA]</scope>
    <source>
        <strain evidence="1 2">P007</strain>
    </source>
</reference>
<evidence type="ECO:0000313" key="1">
    <source>
        <dbReference type="EMBL" id="MDT0622037.1"/>
    </source>
</evidence>
<dbReference type="InterPro" id="IPR027417">
    <property type="entry name" value="P-loop_NTPase"/>
</dbReference>
<dbReference type="Proteomes" id="UP001250662">
    <property type="component" value="Unassembled WGS sequence"/>
</dbReference>
<dbReference type="EMBL" id="JAVRHU010000002">
    <property type="protein sequence ID" value="MDT0622037.1"/>
    <property type="molecule type" value="Genomic_DNA"/>
</dbReference>
<dbReference type="InterPro" id="IPR059206">
    <property type="entry name" value="Sll1717-like"/>
</dbReference>
<comment type="caution">
    <text evidence="1">The sequence shown here is derived from an EMBL/GenBank/DDBJ whole genome shotgun (WGS) entry which is preliminary data.</text>
</comment>
<sequence>MEISKWLPKFKVSAERDTNIGNYFYDNGVIIKIMDKDKWLVLGRKGTGKTALYKYLNDYLKKDNFDNKTIIPFNFSSYPWPVHNLYKETSQNNLNSYKKSWKFLFYTQIFSQLIAKKERNKIKLSSELKLIKSIFKNIYGKPEFAVNDTLKSKLLSIKKISLPGIDLESLDWSLTLGTLEFDDVDVSVDDIKKIRNNVFSLLNYLEKAISKELKDENFIILIDNLDEDWLIENIEQSKLLITNLLSTINEINNNIKGVKIITFLRVDIFEELKFNDKNKFSQDTAVEIKWSKKDLEEMLFSRIIKFAPSEFLNKEKDNVNVLFNYKKVKYNSLPIHYILKQTFFRPRDILVFVNIMSDESQKKRTKTKYFTPEIIYNSENEYSTYLYDEIMDEWSNQKPSISDYLAVIQSIGKPKFKYNEYLITIAQHFAFKEEKMNVSKSKVIEILKFLFSISVVGQVHKGKIIFNVDKPFHQININENFVVNYGLHKRLSI</sequence>
<dbReference type="RefSeq" id="WP_311387986.1">
    <property type="nucleotide sequence ID" value="NZ_JAVRHU010000002.1"/>
</dbReference>
<dbReference type="NCBIfam" id="NF047389">
    <property type="entry name" value="ATPase_Sll1717"/>
    <property type="match status" value="1"/>
</dbReference>
<evidence type="ECO:0000313" key="2">
    <source>
        <dbReference type="Proteomes" id="UP001250662"/>
    </source>
</evidence>
<organism evidence="1 2">
    <name type="scientific">Croceitalea vernalis</name>
    <dbReference type="NCBI Taxonomy" id="3075599"/>
    <lineage>
        <taxon>Bacteria</taxon>
        <taxon>Pseudomonadati</taxon>
        <taxon>Bacteroidota</taxon>
        <taxon>Flavobacteriia</taxon>
        <taxon>Flavobacteriales</taxon>
        <taxon>Flavobacteriaceae</taxon>
        <taxon>Croceitalea</taxon>
    </lineage>
</organism>
<proteinExistence type="predicted"/>